<protein>
    <submittedName>
        <fullName evidence="1">Uncharacterized protein</fullName>
    </submittedName>
</protein>
<keyword evidence="2" id="KW-1185">Reference proteome</keyword>
<sequence>MALFPSSSRPRSLMEQLLARKIEAAAQSVTGPGGTRLRRTDSLDSTSSIGSLGSLVLGDDVCRCDDCLLGIVDLYVISAEAAKKKATHTESLIQSSAEPRKHSRSAANIQLYFHSERVRAYVRWRCVKTSNKPNNQQQKQDHNECATNFWLILFAKKKKKNKNPQN</sequence>
<reference evidence="1" key="1">
    <citation type="submission" date="2020-05" db="UniProtKB">
        <authorList>
            <consortium name="EnsemblMetazoa"/>
        </authorList>
    </citation>
    <scope>IDENTIFICATION</scope>
    <source>
        <strain evidence="1">USDA</strain>
    </source>
</reference>
<organism evidence="1 2">
    <name type="scientific">Stomoxys calcitrans</name>
    <name type="common">Stable fly</name>
    <name type="synonym">Conops calcitrans</name>
    <dbReference type="NCBI Taxonomy" id="35570"/>
    <lineage>
        <taxon>Eukaryota</taxon>
        <taxon>Metazoa</taxon>
        <taxon>Ecdysozoa</taxon>
        <taxon>Arthropoda</taxon>
        <taxon>Hexapoda</taxon>
        <taxon>Insecta</taxon>
        <taxon>Pterygota</taxon>
        <taxon>Neoptera</taxon>
        <taxon>Endopterygota</taxon>
        <taxon>Diptera</taxon>
        <taxon>Brachycera</taxon>
        <taxon>Muscomorpha</taxon>
        <taxon>Muscoidea</taxon>
        <taxon>Muscidae</taxon>
        <taxon>Stomoxys</taxon>
    </lineage>
</organism>
<dbReference type="VEuPathDB" id="VectorBase:SCAU011702"/>
<dbReference type="AlphaFoldDB" id="A0A1I8PW87"/>
<dbReference type="Proteomes" id="UP000095300">
    <property type="component" value="Unassembled WGS sequence"/>
</dbReference>
<accession>A0A1I8PW87</accession>
<gene>
    <name evidence="1" type="primary">106087096</name>
</gene>
<dbReference type="STRING" id="35570.A0A1I8PW87"/>
<name>A0A1I8PW87_STOCA</name>
<evidence type="ECO:0000313" key="1">
    <source>
        <dbReference type="EnsemblMetazoa" id="SCAU011702-PC"/>
    </source>
</evidence>
<proteinExistence type="predicted"/>
<dbReference type="EnsemblMetazoa" id="SCAU011702-RC">
    <property type="protein sequence ID" value="SCAU011702-PC"/>
    <property type="gene ID" value="SCAU011702"/>
</dbReference>
<evidence type="ECO:0000313" key="2">
    <source>
        <dbReference type="Proteomes" id="UP000095300"/>
    </source>
</evidence>